<comment type="caution">
    <text evidence="1">The sequence shown here is derived from an EMBL/GenBank/DDBJ whole genome shotgun (WGS) entry which is preliminary data.</text>
</comment>
<name>A0A699SVG4_TANCI</name>
<reference evidence="1" key="1">
    <citation type="journal article" date="2019" name="Sci. Rep.">
        <title>Draft genome of Tanacetum cinerariifolium, the natural source of mosquito coil.</title>
        <authorList>
            <person name="Yamashiro T."/>
            <person name="Shiraishi A."/>
            <person name="Satake H."/>
            <person name="Nakayama K."/>
        </authorList>
    </citation>
    <scope>NUCLEOTIDE SEQUENCE</scope>
</reference>
<feature type="non-terminal residue" evidence="1">
    <location>
        <position position="1"/>
    </location>
</feature>
<protein>
    <submittedName>
        <fullName evidence="1">Uncharacterized protein</fullName>
    </submittedName>
</protein>
<proteinExistence type="predicted"/>
<sequence>VRSGAAARKARFTAFLPALPQVQPQLSGDYREQVCGAPAAGASKHQLDGRGALPQLFEPVPQPGPSITQYPNSGLHRHYARVSEQGRAVLRGHLPAGSAAHSASHPGDSSERRLRVCQHYLGWYHAHSRQRPNCGRRKPGVVRAPAAGRRVENGPVYVQ</sequence>
<organism evidence="1">
    <name type="scientific">Tanacetum cinerariifolium</name>
    <name type="common">Dalmatian daisy</name>
    <name type="synonym">Chrysanthemum cinerariifolium</name>
    <dbReference type="NCBI Taxonomy" id="118510"/>
    <lineage>
        <taxon>Eukaryota</taxon>
        <taxon>Viridiplantae</taxon>
        <taxon>Streptophyta</taxon>
        <taxon>Embryophyta</taxon>
        <taxon>Tracheophyta</taxon>
        <taxon>Spermatophyta</taxon>
        <taxon>Magnoliopsida</taxon>
        <taxon>eudicotyledons</taxon>
        <taxon>Gunneridae</taxon>
        <taxon>Pentapetalae</taxon>
        <taxon>asterids</taxon>
        <taxon>campanulids</taxon>
        <taxon>Asterales</taxon>
        <taxon>Asteraceae</taxon>
        <taxon>Asteroideae</taxon>
        <taxon>Anthemideae</taxon>
        <taxon>Anthemidinae</taxon>
        <taxon>Tanacetum</taxon>
    </lineage>
</organism>
<dbReference type="EMBL" id="BKCJ011188388">
    <property type="protein sequence ID" value="GFD00979.1"/>
    <property type="molecule type" value="Genomic_DNA"/>
</dbReference>
<dbReference type="AlphaFoldDB" id="A0A699SVG4"/>
<evidence type="ECO:0000313" key="1">
    <source>
        <dbReference type="EMBL" id="GFD00979.1"/>
    </source>
</evidence>
<accession>A0A699SVG4</accession>
<gene>
    <name evidence="1" type="ORF">Tci_872948</name>
</gene>